<dbReference type="AlphaFoldDB" id="A0A839SQ22"/>
<accession>A0A839SQ22</accession>
<dbReference type="Proteomes" id="UP000581135">
    <property type="component" value="Unassembled WGS sequence"/>
</dbReference>
<gene>
    <name evidence="2" type="ORF">FHR98_000209</name>
</gene>
<proteinExistence type="predicted"/>
<keyword evidence="3" id="KW-1185">Reference proteome</keyword>
<comment type="caution">
    <text evidence="2">The sequence shown here is derived from an EMBL/GenBank/DDBJ whole genome shotgun (WGS) entry which is preliminary data.</text>
</comment>
<evidence type="ECO:0000313" key="3">
    <source>
        <dbReference type="Proteomes" id="UP000581135"/>
    </source>
</evidence>
<name>A0A839SQ22_9PROT</name>
<dbReference type="RefSeq" id="WP_183414752.1">
    <property type="nucleotide sequence ID" value="NZ_JACHXA010000001.1"/>
</dbReference>
<evidence type="ECO:0000259" key="1">
    <source>
        <dbReference type="Pfam" id="PF09836"/>
    </source>
</evidence>
<protein>
    <recommendedName>
        <fullName evidence="1">Putative DNA-binding domain-containing protein</fullName>
    </recommendedName>
</protein>
<sequence>MSSLDCIQGRLSDVVLGRKEPAGLTETIQDDAVIGNKAIQDRIAVYRDTTLLTLTAALKATFPVTVRLVDDRFFAYLADGFIRSNPPSEPRLTHYGAALPDYIARFPACREYRYLADVARLEWAFAQAALERACGALEPQVLFKLLKEGADVRLLLQPSLQFLVLRWSVLPLWEELREPADPSAPPVPLRETTYNILKRDARNVRLQKQGRATFAFRHALAHGYSIEQSARVALNRDRFFDLAVELLDLFGEGLVTGISLNANHQ</sequence>
<dbReference type="Pfam" id="PF09836">
    <property type="entry name" value="DUF2063"/>
    <property type="match status" value="1"/>
</dbReference>
<dbReference type="InterPro" id="IPR044922">
    <property type="entry name" value="DUF2063_N_sf"/>
</dbReference>
<reference evidence="2 3" key="1">
    <citation type="submission" date="2020-08" db="EMBL/GenBank/DDBJ databases">
        <title>Genomic Encyclopedia of Type Strains, Phase III (KMG-III): the genomes of soil and plant-associated and newly described type strains.</title>
        <authorList>
            <person name="Whitman W."/>
        </authorList>
    </citation>
    <scope>NUCLEOTIDE SEQUENCE [LARGE SCALE GENOMIC DNA]</scope>
    <source>
        <strain evidence="2 3">CECT 8803</strain>
    </source>
</reference>
<dbReference type="InterPro" id="IPR018640">
    <property type="entry name" value="DUF2063"/>
</dbReference>
<organism evidence="2 3">
    <name type="scientific">Limibacillus halophilus</name>
    <dbReference type="NCBI Taxonomy" id="1579333"/>
    <lineage>
        <taxon>Bacteria</taxon>
        <taxon>Pseudomonadati</taxon>
        <taxon>Pseudomonadota</taxon>
        <taxon>Alphaproteobacteria</taxon>
        <taxon>Rhodospirillales</taxon>
        <taxon>Rhodovibrionaceae</taxon>
        <taxon>Limibacillus</taxon>
    </lineage>
</organism>
<dbReference type="Gene3D" id="1.10.150.690">
    <property type="entry name" value="DUF2063"/>
    <property type="match status" value="1"/>
</dbReference>
<evidence type="ECO:0000313" key="2">
    <source>
        <dbReference type="EMBL" id="MBB3063944.1"/>
    </source>
</evidence>
<feature type="domain" description="Putative DNA-binding" evidence="1">
    <location>
        <begin position="27"/>
        <end position="103"/>
    </location>
</feature>
<dbReference type="EMBL" id="JACHXA010000001">
    <property type="protein sequence ID" value="MBB3063944.1"/>
    <property type="molecule type" value="Genomic_DNA"/>
</dbReference>